<evidence type="ECO:0000256" key="1">
    <source>
        <dbReference type="SAM" id="MobiDB-lite"/>
    </source>
</evidence>
<dbReference type="AlphaFoldDB" id="A0A3P7YQS1"/>
<name>A0A3P7YQS1_HELPZ</name>
<feature type="compositionally biased region" description="Basic residues" evidence="1">
    <location>
        <begin position="89"/>
        <end position="99"/>
    </location>
</feature>
<organism evidence="2">
    <name type="scientific">Heligmosomoides polygyrus</name>
    <name type="common">Parasitic roundworm</name>
    <dbReference type="NCBI Taxonomy" id="6339"/>
    <lineage>
        <taxon>Eukaryota</taxon>
        <taxon>Metazoa</taxon>
        <taxon>Ecdysozoa</taxon>
        <taxon>Nematoda</taxon>
        <taxon>Chromadorea</taxon>
        <taxon>Rhabditida</taxon>
        <taxon>Rhabditina</taxon>
        <taxon>Rhabditomorpha</taxon>
        <taxon>Strongyloidea</taxon>
        <taxon>Heligmosomidae</taxon>
        <taxon>Heligmosomoides</taxon>
    </lineage>
</organism>
<feature type="compositionally biased region" description="Basic and acidic residues" evidence="1">
    <location>
        <begin position="197"/>
        <end position="224"/>
    </location>
</feature>
<feature type="region of interest" description="Disordered" evidence="1">
    <location>
        <begin position="1"/>
        <end position="158"/>
    </location>
</feature>
<gene>
    <name evidence="2" type="ORF">HPBE_LOCUS6148</name>
</gene>
<evidence type="ECO:0000313" key="4">
    <source>
        <dbReference type="WBParaSite" id="HPBE_0000614701-mRNA-1"/>
    </source>
</evidence>
<feature type="compositionally biased region" description="Polar residues" evidence="1">
    <location>
        <begin position="225"/>
        <end position="234"/>
    </location>
</feature>
<evidence type="ECO:0000313" key="3">
    <source>
        <dbReference type="Proteomes" id="UP000050761"/>
    </source>
</evidence>
<protein>
    <submittedName>
        <fullName evidence="4">Cwf21 domain-containing protein</fullName>
    </submittedName>
</protein>
<feature type="compositionally biased region" description="Basic and acidic residues" evidence="1">
    <location>
        <begin position="140"/>
        <end position="158"/>
    </location>
</feature>
<evidence type="ECO:0000313" key="2">
    <source>
        <dbReference type="EMBL" id="VDO67103.1"/>
    </source>
</evidence>
<proteinExistence type="predicted"/>
<dbReference type="WBParaSite" id="HPBE_0000614701-mRNA-1">
    <property type="protein sequence ID" value="HPBE_0000614701-mRNA-1"/>
    <property type="gene ID" value="HPBE_0000614701"/>
</dbReference>
<dbReference type="Proteomes" id="UP000050761">
    <property type="component" value="Unassembled WGS sequence"/>
</dbReference>
<reference evidence="2 3" key="1">
    <citation type="submission" date="2018-11" db="EMBL/GenBank/DDBJ databases">
        <authorList>
            <consortium name="Pathogen Informatics"/>
        </authorList>
    </citation>
    <scope>NUCLEOTIDE SEQUENCE [LARGE SCALE GENOMIC DNA]</scope>
</reference>
<accession>A0A3P7YQS1</accession>
<sequence>MERESRHSKEEEEELDRKIAQIREKNQRIEERQKPSPPNTGASKTSKGEWDREWDHGKTPAETWRENVPSIETRKKPSGHGSQPWSVNHRGRRGGHKTRGRSEETNHQAAKGSRLDGRVTVNQESNHNQRGGRGRGGRHQQGDRHVTNTDGELKAVRRYTDKYEIKQLLRALVNKVEKAERKERQKLRQLKEGSNVEESKTPPKEDPPKTSSEESKTPPKEDQQKASQQLASESTPEKTDAKASNGEVAAESPKEAATPPQPSKEATLPAEPIKSVEQKAQEPPKSAPKESGPLPLPIASATAAADANQNVIKLVEEKVIQIQMS</sequence>
<feature type="compositionally biased region" description="Basic and acidic residues" evidence="1">
    <location>
        <begin position="1"/>
        <end position="34"/>
    </location>
</feature>
<reference evidence="4" key="2">
    <citation type="submission" date="2019-09" db="UniProtKB">
        <authorList>
            <consortium name="WormBaseParasite"/>
        </authorList>
    </citation>
    <scope>IDENTIFICATION</scope>
</reference>
<dbReference type="OrthoDB" id="5867922at2759"/>
<keyword evidence="3" id="KW-1185">Reference proteome</keyword>
<dbReference type="EMBL" id="UZAH01025606">
    <property type="protein sequence ID" value="VDO67103.1"/>
    <property type="molecule type" value="Genomic_DNA"/>
</dbReference>
<feature type="compositionally biased region" description="Basic and acidic residues" evidence="1">
    <location>
        <begin position="46"/>
        <end position="65"/>
    </location>
</feature>
<feature type="region of interest" description="Disordered" evidence="1">
    <location>
        <begin position="174"/>
        <end position="300"/>
    </location>
</feature>